<name>A0A9P6IIG6_9FUNG</name>
<gene>
    <name evidence="1" type="ORF">BGZ65_009202</name>
</gene>
<comment type="caution">
    <text evidence="1">The sequence shown here is derived from an EMBL/GenBank/DDBJ whole genome shotgun (WGS) entry which is preliminary data.</text>
</comment>
<proteinExistence type="predicted"/>
<dbReference type="AlphaFoldDB" id="A0A9P6IIG6"/>
<dbReference type="SUPFAM" id="SSF52047">
    <property type="entry name" value="RNI-like"/>
    <property type="match status" value="1"/>
</dbReference>
<evidence type="ECO:0000313" key="2">
    <source>
        <dbReference type="Proteomes" id="UP000749646"/>
    </source>
</evidence>
<feature type="non-terminal residue" evidence="1">
    <location>
        <position position="1"/>
    </location>
</feature>
<accession>A0A9P6IIG6</accession>
<reference evidence="1" key="1">
    <citation type="journal article" date="2020" name="Fungal Divers.">
        <title>Resolving the Mortierellaceae phylogeny through synthesis of multi-gene phylogenetics and phylogenomics.</title>
        <authorList>
            <person name="Vandepol N."/>
            <person name="Liber J."/>
            <person name="Desiro A."/>
            <person name="Na H."/>
            <person name="Kennedy M."/>
            <person name="Barry K."/>
            <person name="Grigoriev I.V."/>
            <person name="Miller A.N."/>
            <person name="O'Donnell K."/>
            <person name="Stajich J.E."/>
            <person name="Bonito G."/>
        </authorList>
    </citation>
    <scope>NUCLEOTIDE SEQUENCE</scope>
    <source>
        <strain evidence="1">MES-2147</strain>
    </source>
</reference>
<keyword evidence="2" id="KW-1185">Reference proteome</keyword>
<protein>
    <submittedName>
        <fullName evidence="1">Uncharacterized protein</fullName>
    </submittedName>
</protein>
<dbReference type="Gene3D" id="3.80.10.10">
    <property type="entry name" value="Ribonuclease Inhibitor"/>
    <property type="match status" value="1"/>
</dbReference>
<dbReference type="OrthoDB" id="3219396at2759"/>
<dbReference type="InterPro" id="IPR032675">
    <property type="entry name" value="LRR_dom_sf"/>
</dbReference>
<organism evidence="1 2">
    <name type="scientific">Modicella reniformis</name>
    <dbReference type="NCBI Taxonomy" id="1440133"/>
    <lineage>
        <taxon>Eukaryota</taxon>
        <taxon>Fungi</taxon>
        <taxon>Fungi incertae sedis</taxon>
        <taxon>Mucoromycota</taxon>
        <taxon>Mortierellomycotina</taxon>
        <taxon>Mortierellomycetes</taxon>
        <taxon>Mortierellales</taxon>
        <taxon>Mortierellaceae</taxon>
        <taxon>Modicella</taxon>
    </lineage>
</organism>
<evidence type="ECO:0000313" key="1">
    <source>
        <dbReference type="EMBL" id="KAF9922995.1"/>
    </source>
</evidence>
<dbReference type="Proteomes" id="UP000749646">
    <property type="component" value="Unassembled WGS sequence"/>
</dbReference>
<sequence length="189" mass="21311">IMTLLSEVHAESLEEVIISSCDSKSVQKLLTSCRRLRYLEIRSEILIEDLLENVGEEIGGKRGGGEVVPWVCGDLEVLKVYFAQRTARVLYPTEASRVSPTPEGIAERALHQKLWTLIGKMVQLHVLHVYTLLLQEDYSPRCLLISNGGVESIVGLKNLKKLKLCGCQYHLIKDDVQLLQKLKPTLFQD</sequence>
<dbReference type="EMBL" id="JAAAHW010010770">
    <property type="protein sequence ID" value="KAF9922995.1"/>
    <property type="molecule type" value="Genomic_DNA"/>
</dbReference>
<feature type="non-terminal residue" evidence="1">
    <location>
        <position position="189"/>
    </location>
</feature>